<reference evidence="3" key="1">
    <citation type="journal article" date="2014" name="Genome Biol. Evol.">
        <title>Pangenome evidence for extensive interdomain horizontal transfer affecting lineage core and shell genes in uncultured planktonic thaumarchaeota and euryarchaeota.</title>
        <authorList>
            <person name="Deschamps P."/>
            <person name="Zivanovic Y."/>
            <person name="Moreira D."/>
            <person name="Rodriguez-Valera F."/>
            <person name="Lopez-Garcia P."/>
        </authorList>
    </citation>
    <scope>NUCLEOTIDE SEQUENCE</scope>
</reference>
<protein>
    <submittedName>
        <fullName evidence="3">Bax protein (Hydrolyses peptidoglycan) (Bax)</fullName>
    </submittedName>
</protein>
<gene>
    <name evidence="3" type="primary">bax</name>
</gene>
<keyword evidence="1" id="KW-1133">Transmembrane helix</keyword>
<dbReference type="EMBL" id="KF900507">
    <property type="protein sequence ID" value="AIE97409.1"/>
    <property type="molecule type" value="Genomic_DNA"/>
</dbReference>
<dbReference type="GO" id="GO:0004040">
    <property type="term" value="F:amidase activity"/>
    <property type="evidence" value="ECO:0007669"/>
    <property type="project" value="InterPro"/>
</dbReference>
<dbReference type="InterPro" id="IPR002901">
    <property type="entry name" value="MGlyc_endo_b_GlcNAc-like_dom"/>
</dbReference>
<dbReference type="PANTHER" id="PTHR40572">
    <property type="entry name" value="PROTEIN BAX"/>
    <property type="match status" value="1"/>
</dbReference>
<evidence type="ECO:0000256" key="1">
    <source>
        <dbReference type="SAM" id="Phobius"/>
    </source>
</evidence>
<evidence type="ECO:0000313" key="3">
    <source>
        <dbReference type="EMBL" id="AIE97409.1"/>
    </source>
</evidence>
<dbReference type="InterPro" id="IPR053195">
    <property type="entry name" value="Bax-like"/>
</dbReference>
<dbReference type="Pfam" id="PF01832">
    <property type="entry name" value="Glucosaminidase"/>
    <property type="match status" value="1"/>
</dbReference>
<proteinExistence type="predicted"/>
<feature type="transmembrane region" description="Helical" evidence="1">
    <location>
        <begin position="78"/>
        <end position="99"/>
    </location>
</feature>
<organism evidence="3">
    <name type="scientific">uncultured marine group II/III euryarchaeote AD1000_99_D12</name>
    <dbReference type="NCBI Taxonomy" id="1457831"/>
    <lineage>
        <taxon>Archaea</taxon>
        <taxon>Methanobacteriati</taxon>
        <taxon>Methanobacteriota</taxon>
        <taxon>environmental samples</taxon>
    </lineage>
</organism>
<feature type="domain" description="Mannosyl-glycoprotein endo-beta-N-acetylglucosamidase-like" evidence="2">
    <location>
        <begin position="268"/>
        <end position="399"/>
    </location>
</feature>
<sequence length="419" mass="48931">MQDKKQKTYQLSYRKQLIQLAKFYGIVEIKNYFKSAKRLTTSQIELILIKNRIKLPTKKTLSKLGRLIIFKNKHLKQLFYTMAVVVVVIGFFGGVPYLVNVFHKIDSDLSKNKNKNEIVKHKNDTIDKILKKNEIKPYEKDEDFLVSEKKKITKDDLIENTISLDASVVASLFEDLNYDLSKVRKSKKVKPFYISLLPKDISLIEDIKERKELFIRIILPLIVQENEKIKEDREKLFKVLAKKSNNKQEKNWLKRKFKEYKIKNSDISELKIRMDIVPVSIAIAQAAIESGWGTSRFALEGNALYGQWTWSDNGLKPLDTDDDKNHRVMRFKILNASIKAYKKNLNTHSGYIKFREARAKLRNKNEKVTGLKLTQYLDKYSAQGKKYTEILKTTIKKNSLSDFENVKLLSTGLRKEIKL</sequence>
<dbReference type="PANTHER" id="PTHR40572:SF1">
    <property type="entry name" value="PROTEIN BAX"/>
    <property type="match status" value="1"/>
</dbReference>
<keyword evidence="1" id="KW-0812">Transmembrane</keyword>
<evidence type="ECO:0000259" key="2">
    <source>
        <dbReference type="Pfam" id="PF01832"/>
    </source>
</evidence>
<dbReference type="AlphaFoldDB" id="A0A075G1L1"/>
<accession>A0A075G1L1</accession>
<name>A0A075G1L1_9EURY</name>
<keyword evidence="1" id="KW-0472">Membrane</keyword>
<dbReference type="Gene3D" id="1.10.530.10">
    <property type="match status" value="1"/>
</dbReference>